<evidence type="ECO:0000313" key="1">
    <source>
        <dbReference type="EMBL" id="SFL68616.1"/>
    </source>
</evidence>
<dbReference type="RefSeq" id="WP_177198016.1">
    <property type="nucleotide sequence ID" value="NZ_FOUB01000002.1"/>
</dbReference>
<evidence type="ECO:0000313" key="2">
    <source>
        <dbReference type="Proteomes" id="UP000183287"/>
    </source>
</evidence>
<proteinExistence type="predicted"/>
<dbReference type="Proteomes" id="UP000183287">
    <property type="component" value="Unassembled WGS sequence"/>
</dbReference>
<protein>
    <submittedName>
        <fullName evidence="1">Uncharacterized protein</fullName>
    </submittedName>
</protein>
<reference evidence="2" key="1">
    <citation type="submission" date="2016-10" db="EMBL/GenBank/DDBJ databases">
        <authorList>
            <person name="Varghese N."/>
            <person name="Submissions S."/>
        </authorList>
    </citation>
    <scope>NUCLEOTIDE SEQUENCE [LARGE SCALE GENOMIC DNA]</scope>
    <source>
        <strain evidence="2">Nm44</strain>
    </source>
</reference>
<accession>A0A1I4JR77</accession>
<name>A0A1I4JR77_9PROT</name>
<dbReference type="EMBL" id="FOUB01000002">
    <property type="protein sequence ID" value="SFL68616.1"/>
    <property type="molecule type" value="Genomic_DNA"/>
</dbReference>
<keyword evidence="2" id="KW-1185">Reference proteome</keyword>
<organism evidence="1 2">
    <name type="scientific">Nitrosomonas communis</name>
    <dbReference type="NCBI Taxonomy" id="44574"/>
    <lineage>
        <taxon>Bacteria</taxon>
        <taxon>Pseudomonadati</taxon>
        <taxon>Pseudomonadota</taxon>
        <taxon>Betaproteobacteria</taxon>
        <taxon>Nitrosomonadales</taxon>
        <taxon>Nitrosomonadaceae</taxon>
        <taxon>Nitrosomonas</taxon>
    </lineage>
</organism>
<sequence>MILSRYPVTVVPAAIRGVYESLSVGTLWPHFWPIAVIFGPPLQLQELASGGKE</sequence>
<gene>
    <name evidence="1" type="ORF">SAMN05421863_1002159</name>
</gene>
<dbReference type="AlphaFoldDB" id="A0A1I4JR77"/>